<comment type="caution">
    <text evidence="1">The sequence shown here is derived from an EMBL/GenBank/DDBJ whole genome shotgun (WGS) entry which is preliminary data.</text>
</comment>
<dbReference type="Proteomes" id="UP001202328">
    <property type="component" value="Unassembled WGS sequence"/>
</dbReference>
<keyword evidence="2" id="KW-1185">Reference proteome</keyword>
<organism evidence="1 2">
    <name type="scientific">Papaver atlanticum</name>
    <dbReference type="NCBI Taxonomy" id="357466"/>
    <lineage>
        <taxon>Eukaryota</taxon>
        <taxon>Viridiplantae</taxon>
        <taxon>Streptophyta</taxon>
        <taxon>Embryophyta</taxon>
        <taxon>Tracheophyta</taxon>
        <taxon>Spermatophyta</taxon>
        <taxon>Magnoliopsida</taxon>
        <taxon>Ranunculales</taxon>
        <taxon>Papaveraceae</taxon>
        <taxon>Papaveroideae</taxon>
        <taxon>Papaver</taxon>
    </lineage>
</organism>
<dbReference type="EMBL" id="JAJJMB010017985">
    <property type="protein sequence ID" value="KAI3832951.1"/>
    <property type="molecule type" value="Genomic_DNA"/>
</dbReference>
<dbReference type="AlphaFoldDB" id="A0AAD4X3T9"/>
<protein>
    <submittedName>
        <fullName evidence="1">Uncharacterized protein</fullName>
    </submittedName>
</protein>
<proteinExistence type="predicted"/>
<evidence type="ECO:0000313" key="2">
    <source>
        <dbReference type="Proteomes" id="UP001202328"/>
    </source>
</evidence>
<name>A0AAD4X3T9_9MAGN</name>
<sequence length="80" mass="9462">MDFENHPRIEKKSSRIVADVSKSRLFEANAKQLIMQFDELLLALLKDGYRLRRSVRSTWMLKRHSWPTQLKHIHANETGS</sequence>
<gene>
    <name evidence="1" type="ORF">MKW98_025835</name>
</gene>
<reference evidence="1" key="1">
    <citation type="submission" date="2022-04" db="EMBL/GenBank/DDBJ databases">
        <title>A functionally conserved STORR gene fusion in Papaver species that diverged 16.8 million years ago.</title>
        <authorList>
            <person name="Catania T."/>
        </authorList>
    </citation>
    <scope>NUCLEOTIDE SEQUENCE</scope>
    <source>
        <strain evidence="1">S-188037</strain>
    </source>
</reference>
<evidence type="ECO:0000313" key="1">
    <source>
        <dbReference type="EMBL" id="KAI3832951.1"/>
    </source>
</evidence>
<accession>A0AAD4X3T9</accession>